<evidence type="ECO:0000259" key="5">
    <source>
        <dbReference type="Pfam" id="PF22039"/>
    </source>
</evidence>
<reference evidence="7" key="1">
    <citation type="journal article" date="2019" name="Int. J. Syst. Evol. Microbiol.">
        <title>The Global Catalogue of Microorganisms (GCM) 10K type strain sequencing project: providing services to taxonomists for standard genome sequencing and annotation.</title>
        <authorList>
            <consortium name="The Broad Institute Genomics Platform"/>
            <consortium name="The Broad Institute Genome Sequencing Center for Infectious Disease"/>
            <person name="Wu L."/>
            <person name="Ma J."/>
        </authorList>
    </citation>
    <scope>NUCLEOTIDE SEQUENCE [LARGE SCALE GENOMIC DNA]</scope>
    <source>
        <strain evidence="7">CCM 7043</strain>
    </source>
</reference>
<proteinExistence type="predicted"/>
<gene>
    <name evidence="6" type="ORF">ACFSJD_26845</name>
</gene>
<feature type="domain" description="Amidohydrolase 3" evidence="4">
    <location>
        <begin position="59"/>
        <end position="531"/>
    </location>
</feature>
<evidence type="ECO:0000256" key="3">
    <source>
        <dbReference type="ARBA" id="ARBA00022833"/>
    </source>
</evidence>
<dbReference type="EC" id="3.5.-.-" evidence="6"/>
<dbReference type="Proteomes" id="UP001597114">
    <property type="component" value="Unassembled WGS sequence"/>
</dbReference>
<dbReference type="EMBL" id="JBHUCO010000031">
    <property type="protein sequence ID" value="MFD1521145.1"/>
    <property type="molecule type" value="Genomic_DNA"/>
</dbReference>
<sequence length="539" mass="57492">MSAASAESVHPRIHLARRVITPAGPRRAVAVIGGLVAATGEPDELRARFPGAGETDHGDAVIAPGFRDAHMHPCLAAMSALEIDVETLQSKDELLSALRETARSTPLGGWVRACRYNDARIGGGRLTRQELDAVTGGVPTLVGHIAYHWGVANSAALEAAGFSEDSQPPHGGEFGRDADGRLDGTVYERAFSAFLTGDNERAAIIPPHALEDQLRSLCELQQRFHAAGITAVCDAYASPEAIELLTAARARDALSMRVSFLVPFDRYSGLRFSGVHSGLGDDRLRFVGVKAFLDGAVAGRTCLLDEPHAETGEHGLQSLTDAELAEIVHTVHSAGDPLCVHANGDRAIRLLLDHVEAAQREHPRPDLRHRVEHCAFVDEEILERLSAARMIAVPVSGYVAFHGGRFIDWYGDRVHRMIAYRSLLDHGVSVAGSSDYPTCPFEPLLGMQSMVTRTGLDGVEVGVSQRISNDAALAAYTTGSALATGEHGRVGELAPGQLADMVVLDDDPLEVAGGEIAAIQVLGTYIGGKQVWPNNQPAD</sequence>
<evidence type="ECO:0000313" key="7">
    <source>
        <dbReference type="Proteomes" id="UP001597114"/>
    </source>
</evidence>
<dbReference type="CDD" id="cd01300">
    <property type="entry name" value="YtcJ_like"/>
    <property type="match status" value="1"/>
</dbReference>
<dbReference type="GO" id="GO:0016787">
    <property type="term" value="F:hydrolase activity"/>
    <property type="evidence" value="ECO:0007669"/>
    <property type="project" value="UniProtKB-KW"/>
</dbReference>
<dbReference type="PANTHER" id="PTHR22642:SF2">
    <property type="entry name" value="PROTEIN LONG AFTER FAR-RED 3"/>
    <property type="match status" value="1"/>
</dbReference>
<dbReference type="InterPro" id="IPR032466">
    <property type="entry name" value="Metal_Hydrolase"/>
</dbReference>
<dbReference type="Pfam" id="PF07969">
    <property type="entry name" value="Amidohydro_3"/>
    <property type="match status" value="1"/>
</dbReference>
<evidence type="ECO:0000313" key="6">
    <source>
        <dbReference type="EMBL" id="MFD1521145.1"/>
    </source>
</evidence>
<dbReference type="Pfam" id="PF22039">
    <property type="entry name" value="HUTI_composite_bact"/>
    <property type="match status" value="1"/>
</dbReference>
<dbReference type="PANTHER" id="PTHR22642">
    <property type="entry name" value="IMIDAZOLONEPROPIONASE"/>
    <property type="match status" value="1"/>
</dbReference>
<name>A0ABW4F341_9PSEU</name>
<organism evidence="6 7">
    <name type="scientific">Pseudonocardia yunnanensis</name>
    <dbReference type="NCBI Taxonomy" id="58107"/>
    <lineage>
        <taxon>Bacteria</taxon>
        <taxon>Bacillati</taxon>
        <taxon>Actinomycetota</taxon>
        <taxon>Actinomycetes</taxon>
        <taxon>Pseudonocardiales</taxon>
        <taxon>Pseudonocardiaceae</taxon>
        <taxon>Pseudonocardia</taxon>
    </lineage>
</organism>
<dbReference type="RefSeq" id="WP_344721944.1">
    <property type="nucleotide sequence ID" value="NZ_BAAAUS010000008.1"/>
</dbReference>
<keyword evidence="3" id="KW-0862">Zinc</keyword>
<dbReference type="InterPro" id="IPR054418">
    <property type="entry name" value="MQNX/HUTI_composite_N"/>
</dbReference>
<dbReference type="Gene3D" id="3.20.20.140">
    <property type="entry name" value="Metal-dependent hydrolases"/>
    <property type="match status" value="1"/>
</dbReference>
<evidence type="ECO:0000259" key="4">
    <source>
        <dbReference type="Pfam" id="PF07969"/>
    </source>
</evidence>
<dbReference type="InterPro" id="IPR013108">
    <property type="entry name" value="Amidohydro_3"/>
</dbReference>
<keyword evidence="1" id="KW-0479">Metal-binding</keyword>
<dbReference type="SUPFAM" id="SSF51338">
    <property type="entry name" value="Composite domain of metallo-dependent hydrolases"/>
    <property type="match status" value="2"/>
</dbReference>
<dbReference type="InterPro" id="IPR033932">
    <property type="entry name" value="YtcJ-like"/>
</dbReference>
<keyword evidence="2 6" id="KW-0378">Hydrolase</keyword>
<evidence type="ECO:0000256" key="1">
    <source>
        <dbReference type="ARBA" id="ARBA00022723"/>
    </source>
</evidence>
<accession>A0ABW4F341</accession>
<keyword evidence="7" id="KW-1185">Reference proteome</keyword>
<dbReference type="Gene3D" id="3.10.310.70">
    <property type="match status" value="1"/>
</dbReference>
<evidence type="ECO:0000256" key="2">
    <source>
        <dbReference type="ARBA" id="ARBA00022801"/>
    </source>
</evidence>
<dbReference type="SUPFAM" id="SSF51556">
    <property type="entry name" value="Metallo-dependent hydrolases"/>
    <property type="match status" value="1"/>
</dbReference>
<comment type="caution">
    <text evidence="6">The sequence shown here is derived from an EMBL/GenBank/DDBJ whole genome shotgun (WGS) entry which is preliminary data.</text>
</comment>
<protein>
    <submittedName>
        <fullName evidence="6">Amidohydrolase</fullName>
        <ecNumber evidence="6">3.5.-.-</ecNumber>
    </submittedName>
</protein>
<dbReference type="InterPro" id="IPR011059">
    <property type="entry name" value="Metal-dep_hydrolase_composite"/>
</dbReference>
<feature type="domain" description="Aminodeoxyfutalosine deaminase/Imidazolonepropionase-like composite" evidence="5">
    <location>
        <begin position="28"/>
        <end position="52"/>
    </location>
</feature>
<dbReference type="Gene3D" id="2.30.40.10">
    <property type="entry name" value="Urease, subunit C, domain 1"/>
    <property type="match status" value="1"/>
</dbReference>